<dbReference type="EMBL" id="FNHS01000033">
    <property type="protein sequence ID" value="SDO65193.1"/>
    <property type="molecule type" value="Genomic_DNA"/>
</dbReference>
<evidence type="ECO:0000256" key="1">
    <source>
        <dbReference type="SAM" id="MobiDB-lite"/>
    </source>
</evidence>
<sequence length="179" mass="19907">MKRRSARPFMVEVKHARTPRTASTAEPQARPDKVLWPELIQAETKLADPVFTAPPAPRPETKEPDAPVRRVLPSLVPMFQSADAPEAEPEMEAPQRRVRRGRPAAAVPPARTAPPVEPMPKTRAIAARPQPPVAIGPKAGAADPAEAAENPSPRPMTWRRTKELRLGERWKRRLPSYLR</sequence>
<proteinExistence type="predicted"/>
<feature type="compositionally biased region" description="Basic and acidic residues" evidence="1">
    <location>
        <begin position="59"/>
        <end position="68"/>
    </location>
</feature>
<dbReference type="AlphaFoldDB" id="A0A1H0LB12"/>
<keyword evidence="3" id="KW-1185">Reference proteome</keyword>
<organism evidence="2 3">
    <name type="scientific">Methylobacterium phyllostachyos</name>
    <dbReference type="NCBI Taxonomy" id="582672"/>
    <lineage>
        <taxon>Bacteria</taxon>
        <taxon>Pseudomonadati</taxon>
        <taxon>Pseudomonadota</taxon>
        <taxon>Alphaproteobacteria</taxon>
        <taxon>Hyphomicrobiales</taxon>
        <taxon>Methylobacteriaceae</taxon>
        <taxon>Methylobacterium</taxon>
    </lineage>
</organism>
<feature type="compositionally biased region" description="Low complexity" evidence="1">
    <location>
        <begin position="136"/>
        <end position="149"/>
    </location>
</feature>
<feature type="region of interest" description="Disordered" evidence="1">
    <location>
        <begin position="46"/>
        <end position="68"/>
    </location>
</feature>
<evidence type="ECO:0000313" key="3">
    <source>
        <dbReference type="Proteomes" id="UP000198704"/>
    </source>
</evidence>
<reference evidence="3" key="1">
    <citation type="submission" date="2016-10" db="EMBL/GenBank/DDBJ databases">
        <authorList>
            <person name="Varghese N."/>
            <person name="Submissions S."/>
        </authorList>
    </citation>
    <scope>NUCLEOTIDE SEQUENCE [LARGE SCALE GENOMIC DNA]</scope>
    <source>
        <strain evidence="3">BL47</strain>
    </source>
</reference>
<gene>
    <name evidence="2" type="ORF">SAMN05216360_1335</name>
</gene>
<feature type="region of interest" description="Disordered" evidence="1">
    <location>
        <begin position="80"/>
        <end position="179"/>
    </location>
</feature>
<dbReference type="OrthoDB" id="7998215at2"/>
<feature type="compositionally biased region" description="Basic residues" evidence="1">
    <location>
        <begin position="170"/>
        <end position="179"/>
    </location>
</feature>
<dbReference type="STRING" id="582672.SAMN05216360_1335"/>
<feature type="compositionally biased region" description="Basic and acidic residues" evidence="1">
    <location>
        <begin position="160"/>
        <end position="169"/>
    </location>
</feature>
<dbReference type="RefSeq" id="WP_091722852.1">
    <property type="nucleotide sequence ID" value="NZ_FNHS01000033.1"/>
</dbReference>
<accession>A0A1H0LB12</accession>
<name>A0A1H0LB12_9HYPH</name>
<protein>
    <submittedName>
        <fullName evidence="2">Uncharacterized protein</fullName>
    </submittedName>
</protein>
<evidence type="ECO:0000313" key="2">
    <source>
        <dbReference type="EMBL" id="SDO65193.1"/>
    </source>
</evidence>
<dbReference type="Proteomes" id="UP000198704">
    <property type="component" value="Unassembled WGS sequence"/>
</dbReference>